<dbReference type="PANTHER" id="PTHR30329:SF21">
    <property type="entry name" value="LIPOPROTEIN YIAD-RELATED"/>
    <property type="match status" value="1"/>
</dbReference>
<gene>
    <name evidence="6" type="ORF">ACFOET_19535</name>
</gene>
<name>A0ABV7JNX9_9SPHI</name>
<feature type="domain" description="OmpA-like" evidence="5">
    <location>
        <begin position="540"/>
        <end position="659"/>
    </location>
</feature>
<dbReference type="SUPFAM" id="SSF103088">
    <property type="entry name" value="OmpA-like"/>
    <property type="match status" value="1"/>
</dbReference>
<dbReference type="SUPFAM" id="SSF82171">
    <property type="entry name" value="DPP6 N-terminal domain-like"/>
    <property type="match status" value="1"/>
</dbReference>
<dbReference type="PANTHER" id="PTHR30329">
    <property type="entry name" value="STATOR ELEMENT OF FLAGELLAR MOTOR COMPLEX"/>
    <property type="match status" value="1"/>
</dbReference>
<evidence type="ECO:0000256" key="1">
    <source>
        <dbReference type="ARBA" id="ARBA00004442"/>
    </source>
</evidence>
<evidence type="ECO:0000256" key="3">
    <source>
        <dbReference type="ARBA" id="ARBA00023237"/>
    </source>
</evidence>
<dbReference type="Proteomes" id="UP001595526">
    <property type="component" value="Unassembled WGS sequence"/>
</dbReference>
<dbReference type="Gene3D" id="3.30.1330.60">
    <property type="entry name" value="OmpA-like domain"/>
    <property type="match status" value="1"/>
</dbReference>
<dbReference type="Gene3D" id="1.25.40.10">
    <property type="entry name" value="Tetratricopeptide repeat domain"/>
    <property type="match status" value="1"/>
</dbReference>
<keyword evidence="2 4" id="KW-0472">Membrane</keyword>
<accession>A0ABV7JNX9</accession>
<evidence type="ECO:0000256" key="2">
    <source>
        <dbReference type="ARBA" id="ARBA00023136"/>
    </source>
</evidence>
<dbReference type="InterPro" id="IPR011990">
    <property type="entry name" value="TPR-like_helical_dom_sf"/>
</dbReference>
<dbReference type="CDD" id="cd07185">
    <property type="entry name" value="OmpA_C-like"/>
    <property type="match status" value="1"/>
</dbReference>
<evidence type="ECO:0000313" key="7">
    <source>
        <dbReference type="Proteomes" id="UP001595526"/>
    </source>
</evidence>
<dbReference type="Pfam" id="PF00691">
    <property type="entry name" value="OmpA"/>
    <property type="match status" value="1"/>
</dbReference>
<evidence type="ECO:0000256" key="4">
    <source>
        <dbReference type="PROSITE-ProRule" id="PRU00473"/>
    </source>
</evidence>
<dbReference type="EMBL" id="JBHRTA010000061">
    <property type="protein sequence ID" value="MFC3199820.1"/>
    <property type="molecule type" value="Genomic_DNA"/>
</dbReference>
<evidence type="ECO:0000313" key="6">
    <source>
        <dbReference type="EMBL" id="MFC3199820.1"/>
    </source>
</evidence>
<dbReference type="PRINTS" id="PR01021">
    <property type="entry name" value="OMPADOMAIN"/>
</dbReference>
<evidence type="ECO:0000259" key="5">
    <source>
        <dbReference type="PROSITE" id="PS51123"/>
    </source>
</evidence>
<sequence length="659" mass="73694">MKKRLLMTLFLSWPKIKTYLTTILFLCGLVAVAQEQPSLRQRAAELYDRYEYAPAAVLYAKLADSRKPRLEDLERAADCYRQMKDYESAENWYARVVQHEESGPENLIRYGDVLKSNGKYKQAKQQLEAYAEKTGDRERVAAQIAGCDSAVVWMANPTIHKLRNEQAVNTELSEFGVFPAGDKVYYVGEPDALMGQQRYGWTGHPFLRVYMADRARDNRLGMPTIAEQHINSEPYHIGPVAADKSGTTLYVTRTYPGKKGAKEKENGRRYQTNRLELYIHTKDGNAWTIEPFAYNNVAEYSVGHAALSADGQLLYFVSDMPGGNGGTDIWYCEKQTDGSWAPPVNAGPVLNSAADEMFPNVSDDGSLYYSSDGFPGMGGLDVFRSKGTKSTWSRPENLRYPVNSAGDDFAYVVNFESEQGIAGYLSTNRRGGVGADDIYSFTFEKPKIIIVLKGTTADKSTGDRLAEVAVVLFDGEREIVAKKSSSEDGTFQFLLNPNERYTVLGQKKGYHADSAKVSTEGITKSDTLEVALLLEPVFRVGDSFELKNIYYDFDKHNIRADAAAILDELVRTMRDNPTLRIELSSHTDSRGSDAYNMALSQRRAQSAVDYLVSRGIARDRMVAQGYGESRLVNHCSNGVPCSREEHQANRRTEVKVLSY</sequence>
<dbReference type="RefSeq" id="WP_379025813.1">
    <property type="nucleotide sequence ID" value="NZ_JBHRTA010000061.1"/>
</dbReference>
<dbReference type="InterPro" id="IPR006664">
    <property type="entry name" value="OMP_bac"/>
</dbReference>
<comment type="caution">
    <text evidence="6">The sequence shown here is derived from an EMBL/GenBank/DDBJ whole genome shotgun (WGS) entry which is preliminary data.</text>
</comment>
<comment type="subcellular location">
    <subcellularLocation>
        <location evidence="1">Cell outer membrane</location>
    </subcellularLocation>
</comment>
<dbReference type="Gene3D" id="2.60.40.1120">
    <property type="entry name" value="Carboxypeptidase-like, regulatory domain"/>
    <property type="match status" value="1"/>
</dbReference>
<dbReference type="InterPro" id="IPR036737">
    <property type="entry name" value="OmpA-like_sf"/>
</dbReference>
<keyword evidence="3" id="KW-0998">Cell outer membrane</keyword>
<dbReference type="InterPro" id="IPR050330">
    <property type="entry name" value="Bact_OuterMem_StrucFunc"/>
</dbReference>
<dbReference type="Pfam" id="PF07676">
    <property type="entry name" value="PD40"/>
    <property type="match status" value="2"/>
</dbReference>
<protein>
    <submittedName>
        <fullName evidence="6">OmpA family protein</fullName>
    </submittedName>
</protein>
<reference evidence="7" key="1">
    <citation type="journal article" date="2019" name="Int. J. Syst. Evol. Microbiol.">
        <title>The Global Catalogue of Microorganisms (GCM) 10K type strain sequencing project: providing services to taxonomists for standard genome sequencing and annotation.</title>
        <authorList>
            <consortium name="The Broad Institute Genomics Platform"/>
            <consortium name="The Broad Institute Genome Sequencing Center for Infectious Disease"/>
            <person name="Wu L."/>
            <person name="Ma J."/>
        </authorList>
    </citation>
    <scope>NUCLEOTIDE SEQUENCE [LARGE SCALE GENOMIC DNA]</scope>
    <source>
        <strain evidence="7">KCTC 52416</strain>
    </source>
</reference>
<dbReference type="PROSITE" id="PS51123">
    <property type="entry name" value="OMPA_2"/>
    <property type="match status" value="1"/>
</dbReference>
<dbReference type="InterPro" id="IPR006665">
    <property type="entry name" value="OmpA-like"/>
</dbReference>
<dbReference type="SUPFAM" id="SSF48452">
    <property type="entry name" value="TPR-like"/>
    <property type="match status" value="1"/>
</dbReference>
<dbReference type="InterPro" id="IPR011659">
    <property type="entry name" value="WD40"/>
</dbReference>
<organism evidence="6 7">
    <name type="scientific">Parapedobacter deserti</name>
    <dbReference type="NCBI Taxonomy" id="1912957"/>
    <lineage>
        <taxon>Bacteria</taxon>
        <taxon>Pseudomonadati</taxon>
        <taxon>Bacteroidota</taxon>
        <taxon>Sphingobacteriia</taxon>
        <taxon>Sphingobacteriales</taxon>
        <taxon>Sphingobacteriaceae</taxon>
        <taxon>Parapedobacter</taxon>
    </lineage>
</organism>
<proteinExistence type="predicted"/>
<keyword evidence="7" id="KW-1185">Reference proteome</keyword>